<protein>
    <recommendedName>
        <fullName evidence="5">DUF4190 domain-containing protein</fullName>
    </recommendedName>
</protein>
<dbReference type="Proteomes" id="UP000677804">
    <property type="component" value="Chromosome"/>
</dbReference>
<feature type="compositionally biased region" description="Pro residues" evidence="1">
    <location>
        <begin position="16"/>
        <end position="42"/>
    </location>
</feature>
<feature type="region of interest" description="Disordered" evidence="1">
    <location>
        <begin position="229"/>
        <end position="277"/>
    </location>
</feature>
<feature type="transmembrane region" description="Helical" evidence="2">
    <location>
        <begin position="197"/>
        <end position="218"/>
    </location>
</feature>
<gene>
    <name evidence="3" type="ORF">KG103_17305</name>
</gene>
<dbReference type="EMBL" id="CP074405">
    <property type="protein sequence ID" value="QVI62146.1"/>
    <property type="molecule type" value="Genomic_DNA"/>
</dbReference>
<evidence type="ECO:0000313" key="3">
    <source>
        <dbReference type="EMBL" id="QVI62146.1"/>
    </source>
</evidence>
<feature type="compositionally biased region" description="Low complexity" evidence="1">
    <location>
        <begin position="43"/>
        <end position="90"/>
    </location>
</feature>
<organism evidence="3 4">
    <name type="scientific">Cellulomonas wangleii</name>
    <dbReference type="NCBI Taxonomy" id="2816956"/>
    <lineage>
        <taxon>Bacteria</taxon>
        <taxon>Bacillati</taxon>
        <taxon>Actinomycetota</taxon>
        <taxon>Actinomycetes</taxon>
        <taxon>Micrococcales</taxon>
        <taxon>Cellulomonadaceae</taxon>
        <taxon>Cellulomonas</taxon>
    </lineage>
</organism>
<feature type="transmembrane region" description="Helical" evidence="2">
    <location>
        <begin position="144"/>
        <end position="162"/>
    </location>
</feature>
<keyword evidence="2" id="KW-0472">Membrane</keyword>
<evidence type="ECO:0000256" key="2">
    <source>
        <dbReference type="SAM" id="Phobius"/>
    </source>
</evidence>
<feature type="transmembrane region" description="Helical" evidence="2">
    <location>
        <begin position="168"/>
        <end position="185"/>
    </location>
</feature>
<dbReference type="RefSeq" id="WP_207339714.1">
    <property type="nucleotide sequence ID" value="NZ_CP074405.1"/>
</dbReference>
<evidence type="ECO:0000256" key="1">
    <source>
        <dbReference type="SAM" id="MobiDB-lite"/>
    </source>
</evidence>
<feature type="compositionally biased region" description="Low complexity" evidence="1">
    <location>
        <begin position="268"/>
        <end position="277"/>
    </location>
</feature>
<feature type="compositionally biased region" description="Pro residues" evidence="1">
    <location>
        <begin position="122"/>
        <end position="136"/>
    </location>
</feature>
<dbReference type="PRINTS" id="PR01217">
    <property type="entry name" value="PRICHEXTENSN"/>
</dbReference>
<keyword evidence="2" id="KW-1133">Transmembrane helix</keyword>
<accession>A0ABX8D508</accession>
<keyword evidence="2" id="KW-0812">Transmembrane</keyword>
<reference evidence="3 4" key="1">
    <citation type="submission" date="2021-05" db="EMBL/GenBank/DDBJ databases">
        <title>Novel species in genus Cellulomonas.</title>
        <authorList>
            <person name="Zhang G."/>
        </authorList>
    </citation>
    <scope>NUCLEOTIDE SEQUENCE [LARGE SCALE GENOMIC DNA]</scope>
    <source>
        <strain evidence="4">zg-ZUI222</strain>
    </source>
</reference>
<feature type="compositionally biased region" description="Pro residues" evidence="1">
    <location>
        <begin position="103"/>
        <end position="113"/>
    </location>
</feature>
<evidence type="ECO:0008006" key="5">
    <source>
        <dbReference type="Google" id="ProtNLM"/>
    </source>
</evidence>
<sequence>MSSEDPSTTPHGTGAVPPPPPPGPPPLEPFAAPDVPPAPPGTVPHGGPVSPYGGSAASPYGGPAANPYQVGGAPYGTPGPPAATYGPGAPSDSPHDPAGSSPWRPPGTTPPSTDPTGAHPLGPDPAANPPGAPWGPVAPPTRNGLAVAALVLAIIAFVMAWVPVANVVAVLLGLVALVLGIVSIARGRGAGRKVGAGVAGVVVGTLATVVGFTTLVVYELVSTTEVVAEQVEEHVEPERPGAVPDEDLPGGAQPDEQGGERADEQGAGDDAQAGTGPAAAPLQVADIAFGPDPLDEGSWWFVVTVDNPNPDHRYDSAEMSVEAIAADGTLIAARPQYLTALPGRTAITGTFRELGGMTPDRVEVRLPAVQRGVVHAPGGGALTTSTPVAEESSWGTTITGTVTSSLAEDVEMALVVVVATDPAGTVVGAERGYVELVPAGGEGPFEIDFYDELPAGTQFTAYATP</sequence>
<proteinExistence type="predicted"/>
<keyword evidence="4" id="KW-1185">Reference proteome</keyword>
<evidence type="ECO:0000313" key="4">
    <source>
        <dbReference type="Proteomes" id="UP000677804"/>
    </source>
</evidence>
<name>A0ABX8D508_9CELL</name>
<feature type="region of interest" description="Disordered" evidence="1">
    <location>
        <begin position="1"/>
        <end position="136"/>
    </location>
</feature>